<name>A0A0J7KM48_LASNI</name>
<evidence type="ECO:0000256" key="1">
    <source>
        <dbReference type="ARBA" id="ARBA00002180"/>
    </source>
</evidence>
<evidence type="ECO:0000256" key="2">
    <source>
        <dbReference type="ARBA" id="ARBA00022612"/>
    </source>
</evidence>
<keyword evidence="14" id="KW-0808">Transferase</keyword>
<dbReference type="Proteomes" id="UP000036403">
    <property type="component" value="Unassembled WGS sequence"/>
</dbReference>
<feature type="compositionally biased region" description="Basic and acidic residues" evidence="18">
    <location>
        <begin position="512"/>
        <end position="532"/>
    </location>
</feature>
<evidence type="ECO:0000313" key="21">
    <source>
        <dbReference type="Proteomes" id="UP000036403"/>
    </source>
</evidence>
<keyword evidence="9" id="KW-0378">Hydrolase</keyword>
<proteinExistence type="predicted"/>
<keyword evidence="12" id="KW-0229">DNA integration</keyword>
<dbReference type="SUPFAM" id="SSF56672">
    <property type="entry name" value="DNA/RNA polymerases"/>
    <property type="match status" value="1"/>
</dbReference>
<dbReference type="InterPro" id="IPR012337">
    <property type="entry name" value="RNaseH-like_sf"/>
</dbReference>
<dbReference type="InterPro" id="IPR057670">
    <property type="entry name" value="SH3_retrovirus"/>
</dbReference>
<evidence type="ECO:0000256" key="13">
    <source>
        <dbReference type="ARBA" id="ARBA00022918"/>
    </source>
</evidence>
<gene>
    <name evidence="20" type="ORF">RF55_8783</name>
</gene>
<reference evidence="20 21" key="1">
    <citation type="submission" date="2015-04" db="EMBL/GenBank/DDBJ databases">
        <title>Lasius niger genome sequencing.</title>
        <authorList>
            <person name="Konorov E.A."/>
            <person name="Nikitin M.A."/>
            <person name="Kirill M.V."/>
            <person name="Chang P."/>
        </authorList>
    </citation>
    <scope>NUCLEOTIDE SEQUENCE [LARGE SCALE GENOMIC DNA]</scope>
    <source>
        <tissue evidence="20">Whole</tissue>
    </source>
</reference>
<dbReference type="AlphaFoldDB" id="A0A0J7KM48"/>
<keyword evidence="21" id="KW-1185">Reference proteome</keyword>
<dbReference type="Gene3D" id="3.30.420.10">
    <property type="entry name" value="Ribonuclease H-like superfamily/Ribonuclease H"/>
    <property type="match status" value="1"/>
</dbReference>
<feature type="region of interest" description="Disordered" evidence="18">
    <location>
        <begin position="1"/>
        <end position="25"/>
    </location>
</feature>
<dbReference type="InterPro" id="IPR001584">
    <property type="entry name" value="Integrase_cat-core"/>
</dbReference>
<keyword evidence="7" id="KW-0064">Aspartyl protease</keyword>
<accession>A0A0J7KM48</accession>
<keyword evidence="3" id="KW-0645">Protease</keyword>
<comment type="caution">
    <text evidence="20">The sequence shown here is derived from an EMBL/GenBank/DDBJ whole genome shotgun (WGS) entry which is preliminary data.</text>
</comment>
<evidence type="ECO:0000256" key="12">
    <source>
        <dbReference type="ARBA" id="ARBA00022908"/>
    </source>
</evidence>
<keyword evidence="5" id="KW-0479">Metal-binding</keyword>
<dbReference type="PaxDb" id="67767-A0A0J7KM48"/>
<dbReference type="InterPro" id="IPR043502">
    <property type="entry name" value="DNA/RNA_pol_sf"/>
</dbReference>
<keyword evidence="14" id="KW-0239">DNA-directed DNA polymerase</keyword>
<dbReference type="GO" id="GO:0015074">
    <property type="term" value="P:DNA integration"/>
    <property type="evidence" value="ECO:0007669"/>
    <property type="project" value="UniProtKB-KW"/>
</dbReference>
<dbReference type="GO" id="GO:0046872">
    <property type="term" value="F:metal ion binding"/>
    <property type="evidence" value="ECO:0007669"/>
    <property type="project" value="UniProtKB-KW"/>
</dbReference>
<feature type="domain" description="Integrase catalytic" evidence="19">
    <location>
        <begin position="238"/>
        <end position="404"/>
    </location>
</feature>
<keyword evidence="17" id="KW-0511">Multifunctional enzyme</keyword>
<evidence type="ECO:0000259" key="19">
    <source>
        <dbReference type="PROSITE" id="PS50994"/>
    </source>
</evidence>
<evidence type="ECO:0000256" key="11">
    <source>
        <dbReference type="ARBA" id="ARBA00022842"/>
    </source>
</evidence>
<protein>
    <recommendedName>
        <fullName evidence="19">Integrase catalytic domain-containing protein</fullName>
    </recommendedName>
</protein>
<dbReference type="Pfam" id="PF25597">
    <property type="entry name" value="SH3_retrovirus"/>
    <property type="match status" value="1"/>
</dbReference>
<evidence type="ECO:0000256" key="7">
    <source>
        <dbReference type="ARBA" id="ARBA00022750"/>
    </source>
</evidence>
<dbReference type="GO" id="GO:0006508">
    <property type="term" value="P:proteolysis"/>
    <property type="evidence" value="ECO:0007669"/>
    <property type="project" value="UniProtKB-KW"/>
</dbReference>
<dbReference type="GO" id="GO:0003964">
    <property type="term" value="F:RNA-directed DNA polymerase activity"/>
    <property type="evidence" value="ECO:0007669"/>
    <property type="project" value="UniProtKB-KW"/>
</dbReference>
<dbReference type="InterPro" id="IPR036397">
    <property type="entry name" value="RNaseH_sf"/>
</dbReference>
<evidence type="ECO:0000256" key="6">
    <source>
        <dbReference type="ARBA" id="ARBA00022741"/>
    </source>
</evidence>
<keyword evidence="14" id="KW-0548">Nucleotidyltransferase</keyword>
<dbReference type="GO" id="GO:0005524">
    <property type="term" value="F:ATP binding"/>
    <property type="evidence" value="ECO:0007669"/>
    <property type="project" value="UniProtKB-KW"/>
</dbReference>
<evidence type="ECO:0000256" key="4">
    <source>
        <dbReference type="ARBA" id="ARBA00022722"/>
    </source>
</evidence>
<keyword evidence="10" id="KW-0067">ATP-binding</keyword>
<dbReference type="Pfam" id="PF07727">
    <property type="entry name" value="RVT_2"/>
    <property type="match status" value="1"/>
</dbReference>
<feature type="region of interest" description="Disordered" evidence="18">
    <location>
        <begin position="471"/>
        <end position="532"/>
    </location>
</feature>
<dbReference type="GO" id="GO:0004519">
    <property type="term" value="F:endonuclease activity"/>
    <property type="evidence" value="ECO:0007669"/>
    <property type="project" value="UniProtKB-KW"/>
</dbReference>
<keyword evidence="4" id="KW-0540">Nuclease</keyword>
<evidence type="ECO:0000256" key="14">
    <source>
        <dbReference type="ARBA" id="ARBA00022932"/>
    </source>
</evidence>
<keyword evidence="6" id="KW-0547">Nucleotide-binding</keyword>
<dbReference type="Pfam" id="PF22936">
    <property type="entry name" value="Pol_BBD"/>
    <property type="match status" value="1"/>
</dbReference>
<dbReference type="PANTHER" id="PTHR42648:SF11">
    <property type="entry name" value="TRANSPOSON TY4-P GAG-POL POLYPROTEIN"/>
    <property type="match status" value="1"/>
</dbReference>
<dbReference type="GO" id="GO:0003676">
    <property type="term" value="F:nucleic acid binding"/>
    <property type="evidence" value="ECO:0007669"/>
    <property type="project" value="InterPro"/>
</dbReference>
<evidence type="ECO:0000256" key="5">
    <source>
        <dbReference type="ARBA" id="ARBA00022723"/>
    </source>
</evidence>
<dbReference type="GO" id="GO:0004190">
    <property type="term" value="F:aspartic-type endopeptidase activity"/>
    <property type="evidence" value="ECO:0007669"/>
    <property type="project" value="UniProtKB-KW"/>
</dbReference>
<organism evidence="20 21">
    <name type="scientific">Lasius niger</name>
    <name type="common">Black garden ant</name>
    <dbReference type="NCBI Taxonomy" id="67767"/>
    <lineage>
        <taxon>Eukaryota</taxon>
        <taxon>Metazoa</taxon>
        <taxon>Ecdysozoa</taxon>
        <taxon>Arthropoda</taxon>
        <taxon>Hexapoda</taxon>
        <taxon>Insecta</taxon>
        <taxon>Pterygota</taxon>
        <taxon>Neoptera</taxon>
        <taxon>Endopterygota</taxon>
        <taxon>Hymenoptera</taxon>
        <taxon>Apocrita</taxon>
        <taxon>Aculeata</taxon>
        <taxon>Formicoidea</taxon>
        <taxon>Formicidae</taxon>
        <taxon>Formicinae</taxon>
        <taxon>Lasius</taxon>
        <taxon>Lasius</taxon>
    </lineage>
</organism>
<evidence type="ECO:0000256" key="3">
    <source>
        <dbReference type="ARBA" id="ARBA00022670"/>
    </source>
</evidence>
<dbReference type="GO" id="GO:0003887">
    <property type="term" value="F:DNA-directed DNA polymerase activity"/>
    <property type="evidence" value="ECO:0007669"/>
    <property type="project" value="UniProtKB-KW"/>
</dbReference>
<dbReference type="GO" id="GO:0006310">
    <property type="term" value="P:DNA recombination"/>
    <property type="evidence" value="ECO:0007669"/>
    <property type="project" value="UniProtKB-KW"/>
</dbReference>
<dbReference type="EMBL" id="LBMM01005619">
    <property type="protein sequence ID" value="KMQ91367.1"/>
    <property type="molecule type" value="Genomic_DNA"/>
</dbReference>
<keyword evidence="16" id="KW-0233">DNA recombination</keyword>
<dbReference type="PANTHER" id="PTHR42648">
    <property type="entry name" value="TRANSPOSASE, PUTATIVE-RELATED"/>
    <property type="match status" value="1"/>
</dbReference>
<keyword evidence="13" id="KW-0695">RNA-directed DNA polymerase</keyword>
<dbReference type="InterPro" id="IPR054722">
    <property type="entry name" value="PolX-like_BBD"/>
</dbReference>
<evidence type="ECO:0000256" key="18">
    <source>
        <dbReference type="SAM" id="MobiDB-lite"/>
    </source>
</evidence>
<dbReference type="InterPro" id="IPR013103">
    <property type="entry name" value="RVT_2"/>
</dbReference>
<dbReference type="Pfam" id="PF13976">
    <property type="entry name" value="gag_pre-integrs"/>
    <property type="match status" value="1"/>
</dbReference>
<feature type="compositionally biased region" description="Acidic residues" evidence="18">
    <location>
        <begin position="489"/>
        <end position="510"/>
    </location>
</feature>
<keyword evidence="11" id="KW-0460">Magnesium</keyword>
<evidence type="ECO:0000256" key="15">
    <source>
        <dbReference type="ARBA" id="ARBA00023113"/>
    </source>
</evidence>
<dbReference type="STRING" id="67767.A0A0J7KM48"/>
<evidence type="ECO:0000256" key="10">
    <source>
        <dbReference type="ARBA" id="ARBA00022840"/>
    </source>
</evidence>
<dbReference type="GO" id="GO:0042575">
    <property type="term" value="C:DNA polymerase complex"/>
    <property type="evidence" value="ECO:0007669"/>
    <property type="project" value="UniProtKB-ARBA"/>
</dbReference>
<evidence type="ECO:0000313" key="20">
    <source>
        <dbReference type="EMBL" id="KMQ91367.1"/>
    </source>
</evidence>
<evidence type="ECO:0000256" key="16">
    <source>
        <dbReference type="ARBA" id="ARBA00023172"/>
    </source>
</evidence>
<keyword evidence="15" id="KW-0917">Virion maturation</keyword>
<evidence type="ECO:0000256" key="9">
    <source>
        <dbReference type="ARBA" id="ARBA00022801"/>
    </source>
</evidence>
<evidence type="ECO:0000256" key="8">
    <source>
        <dbReference type="ARBA" id="ARBA00022759"/>
    </source>
</evidence>
<sequence>MGHFAAKCEKPKRAPKRNERKEKEEKSVFSIVKSTETEEWIADSAASAHITGRRDWFATYREEHETFYLADNQMMIIEGRGDIEVEFMVKGQWQPGTLKNVCYYRNGTKNIFSVGQAVENGYEAKLTINGIKLINKKDGRVRAEGKRIRQNLWGLKMRVVEPKQKQHAKTGEINAVESVSVQTWHERLGHISLKAMREMIEKEMLPGLKIPNNVVLQCEGCAKGKAHRRSFRSITEKKKWKPDEYIHTDVCGPMRTRSYGGKHWFILFKDEATGFRKIFLLRHKNEAFERFKQFENYVEKQWERSIKVIRSDRGLEYVNHEFEDYLAEKGIIAERTASYTPEQNGRSERDNRTIAECARSIMEASELEEELWAELCVTATYILNRTPTKQAPCSTPFELWTGKKAKISHLRKIGSVAFNHVPAVQRTKWQPKSKKMILVGYDEETDNYRLMDPKTKKVVISINVTFHEKSNCELEESSDENTTTPIIETENDQQASEDDEDQQYESESDVLSESKVKTPRENIQRQLRDRNKLKAPKRLEMNLVEKGEPVSYEEAIKGPEGEKWKEAINEELDAMEKNSTWTVVKNLPKGRRPISAKWIFKKKLDEEGNVVRYKARLVARGYSQREGIDYEETFAPVVRYETVRTLLAEAAMNKYEIGQFDVKTAFLNGDLEEEIFMELPEGTAVPKQIVRLHKSLYGLKQSPRQWNKRFDEFLRRFHFENN</sequence>
<keyword evidence="2" id="KW-1188">Viral release from host cell</keyword>
<evidence type="ECO:0000256" key="17">
    <source>
        <dbReference type="ARBA" id="ARBA00023268"/>
    </source>
</evidence>
<keyword evidence="8" id="KW-0255">Endonuclease</keyword>
<dbReference type="InterPro" id="IPR025724">
    <property type="entry name" value="GAG-pre-integrase_dom"/>
</dbReference>
<dbReference type="PROSITE" id="PS50994">
    <property type="entry name" value="INTEGRASE"/>
    <property type="match status" value="1"/>
</dbReference>
<comment type="function">
    <text evidence="1">The aspartyl protease (PR) mediates the proteolytic cleavages of the Gag and Gag-Pol polyproteins after assembly of the VLP.</text>
</comment>
<dbReference type="SUPFAM" id="SSF53098">
    <property type="entry name" value="Ribonuclease H-like"/>
    <property type="match status" value="1"/>
</dbReference>
<dbReference type="InterPro" id="IPR039537">
    <property type="entry name" value="Retrotran_Ty1/copia-like"/>
</dbReference>
<dbReference type="OrthoDB" id="7617291at2759"/>